<accession>A0A1G8HA54</accession>
<dbReference type="PROSITE" id="PS50011">
    <property type="entry name" value="PROTEIN_KINASE_DOM"/>
    <property type="match status" value="1"/>
</dbReference>
<comment type="catalytic activity">
    <reaction evidence="9">
        <text>L-seryl-[protein] + ATP = O-phospho-L-seryl-[protein] + ADP + H(+)</text>
        <dbReference type="Rhea" id="RHEA:17989"/>
        <dbReference type="Rhea" id="RHEA-COMP:9863"/>
        <dbReference type="Rhea" id="RHEA-COMP:11604"/>
        <dbReference type="ChEBI" id="CHEBI:15378"/>
        <dbReference type="ChEBI" id="CHEBI:29999"/>
        <dbReference type="ChEBI" id="CHEBI:30616"/>
        <dbReference type="ChEBI" id="CHEBI:83421"/>
        <dbReference type="ChEBI" id="CHEBI:456216"/>
        <dbReference type="EC" id="2.7.11.1"/>
    </reaction>
</comment>
<evidence type="ECO:0000256" key="4">
    <source>
        <dbReference type="ARBA" id="ARBA00022737"/>
    </source>
</evidence>
<evidence type="ECO:0000259" key="13">
    <source>
        <dbReference type="PROSITE" id="PS50011"/>
    </source>
</evidence>
<feature type="domain" description="PASTA" evidence="14">
    <location>
        <begin position="477"/>
        <end position="546"/>
    </location>
</feature>
<dbReference type="InterPro" id="IPR011009">
    <property type="entry name" value="Kinase-like_dom_sf"/>
</dbReference>
<keyword evidence="16" id="KW-1185">Reference proteome</keyword>
<evidence type="ECO:0000256" key="3">
    <source>
        <dbReference type="ARBA" id="ARBA00022679"/>
    </source>
</evidence>
<evidence type="ECO:0000313" key="15">
    <source>
        <dbReference type="EMBL" id="SDI03532.1"/>
    </source>
</evidence>
<evidence type="ECO:0000256" key="6">
    <source>
        <dbReference type="ARBA" id="ARBA00022777"/>
    </source>
</evidence>
<dbReference type="PANTHER" id="PTHR43289">
    <property type="entry name" value="MITOGEN-ACTIVATED PROTEIN KINASE KINASE KINASE 20-RELATED"/>
    <property type="match status" value="1"/>
</dbReference>
<dbReference type="RefSeq" id="WP_093173831.1">
    <property type="nucleotide sequence ID" value="NZ_FNCN01000031.1"/>
</dbReference>
<sequence>MVAQGTTLAGRYRLDTRLGAGGMGEVWRGEDTVLARTVAVKVLLPGRTDDPGFVARFQGEARAMATINHPGVVDVYDYGVTQVAGAGATAYLVMKFVDGEALDRLLARLGRIAPEPAMELIAQAASALQAVHDQGIVHRDVKPGNLMVRSDGTLVLTDFGIARSDSASRLTDAGMVLGTAAYCAPEQAEGAPVTEMVDIYALGVVAYECLAGHRPFDGDTPVTIALKHIREDPPPLPADIPPAVRRLVGQALSKDPARRFPTAAAMSAASSAAALPGADGSAQPQVGTALPYPSTGAIAAAPQPVGPPVGGTDGVPSSGYPMTGDMQPASPPTEATPVGRHTEPVAEQHGGASGGRGRRRGSRKGGMIAMLAIGGAVLTAGGVGVVMANMAQGDDKIAIHLGDSTATTPTARPTRKPVQTFSPRPPRTRPAVRTTAPPSPTWSPEPSATPTPTSTPSSEPTASETVASPTPSVSREPQTKKLVPGVVGLTQEQALALIRKSGFKAKVVQVGLDEAPATGCTQVVHQSPGKGAMLEAEKNVNITVDMTVECLIGPSSAPTPNPKAP</sequence>
<proteinExistence type="predicted"/>
<evidence type="ECO:0000259" key="14">
    <source>
        <dbReference type="PROSITE" id="PS51178"/>
    </source>
</evidence>
<evidence type="ECO:0000256" key="8">
    <source>
        <dbReference type="ARBA" id="ARBA00047899"/>
    </source>
</evidence>
<keyword evidence="6 15" id="KW-0418">Kinase</keyword>
<keyword evidence="12" id="KW-0812">Transmembrane</keyword>
<keyword evidence="7 10" id="KW-0067">ATP-binding</keyword>
<name>A0A1G8HA54_9ACTN</name>
<feature type="transmembrane region" description="Helical" evidence="12">
    <location>
        <begin position="366"/>
        <end position="388"/>
    </location>
</feature>
<dbReference type="SMART" id="SM00220">
    <property type="entry name" value="S_TKc"/>
    <property type="match status" value="1"/>
</dbReference>
<keyword evidence="5 10" id="KW-0547">Nucleotide-binding</keyword>
<dbReference type="InterPro" id="IPR008271">
    <property type="entry name" value="Ser/Thr_kinase_AS"/>
</dbReference>
<dbReference type="Pfam" id="PF00069">
    <property type="entry name" value="Pkinase"/>
    <property type="match status" value="1"/>
</dbReference>
<dbReference type="CDD" id="cd14014">
    <property type="entry name" value="STKc_PknB_like"/>
    <property type="match status" value="1"/>
</dbReference>
<comment type="catalytic activity">
    <reaction evidence="8">
        <text>L-threonyl-[protein] + ATP = O-phospho-L-threonyl-[protein] + ADP + H(+)</text>
        <dbReference type="Rhea" id="RHEA:46608"/>
        <dbReference type="Rhea" id="RHEA-COMP:11060"/>
        <dbReference type="Rhea" id="RHEA-COMP:11605"/>
        <dbReference type="ChEBI" id="CHEBI:15378"/>
        <dbReference type="ChEBI" id="CHEBI:30013"/>
        <dbReference type="ChEBI" id="CHEBI:30616"/>
        <dbReference type="ChEBI" id="CHEBI:61977"/>
        <dbReference type="ChEBI" id="CHEBI:456216"/>
        <dbReference type="EC" id="2.7.11.1"/>
    </reaction>
</comment>
<dbReference type="PANTHER" id="PTHR43289:SF6">
    <property type="entry name" value="SERINE_THREONINE-PROTEIN KINASE NEKL-3"/>
    <property type="match status" value="1"/>
</dbReference>
<keyword evidence="12" id="KW-1133">Transmembrane helix</keyword>
<dbReference type="PROSITE" id="PS51178">
    <property type="entry name" value="PASTA"/>
    <property type="match status" value="1"/>
</dbReference>
<organism evidence="15 16">
    <name type="scientific">Sinosporangium album</name>
    <dbReference type="NCBI Taxonomy" id="504805"/>
    <lineage>
        <taxon>Bacteria</taxon>
        <taxon>Bacillati</taxon>
        <taxon>Actinomycetota</taxon>
        <taxon>Actinomycetes</taxon>
        <taxon>Streptosporangiales</taxon>
        <taxon>Streptosporangiaceae</taxon>
        <taxon>Sinosporangium</taxon>
    </lineage>
</organism>
<evidence type="ECO:0000256" key="11">
    <source>
        <dbReference type="SAM" id="MobiDB-lite"/>
    </source>
</evidence>
<dbReference type="Gene3D" id="1.10.510.10">
    <property type="entry name" value="Transferase(Phosphotransferase) domain 1"/>
    <property type="match status" value="1"/>
</dbReference>
<dbReference type="FunFam" id="3.30.200.20:FF:000035">
    <property type="entry name" value="Serine/threonine protein kinase Stk1"/>
    <property type="match status" value="1"/>
</dbReference>
<keyword evidence="3" id="KW-0808">Transferase</keyword>
<evidence type="ECO:0000256" key="2">
    <source>
        <dbReference type="ARBA" id="ARBA00022527"/>
    </source>
</evidence>
<evidence type="ECO:0000256" key="1">
    <source>
        <dbReference type="ARBA" id="ARBA00012513"/>
    </source>
</evidence>
<dbReference type="Gene3D" id="3.30.10.20">
    <property type="match status" value="1"/>
</dbReference>
<evidence type="ECO:0000256" key="9">
    <source>
        <dbReference type="ARBA" id="ARBA00048679"/>
    </source>
</evidence>
<dbReference type="InterPro" id="IPR017441">
    <property type="entry name" value="Protein_kinase_ATP_BS"/>
</dbReference>
<dbReference type="STRING" id="504805.SAMN05421505_13133"/>
<keyword evidence="4" id="KW-0677">Repeat</keyword>
<dbReference type="FunFam" id="1.10.510.10:FF:000021">
    <property type="entry name" value="Serine/threonine protein kinase"/>
    <property type="match status" value="1"/>
</dbReference>
<evidence type="ECO:0000256" key="5">
    <source>
        <dbReference type="ARBA" id="ARBA00022741"/>
    </source>
</evidence>
<dbReference type="OrthoDB" id="9762169at2"/>
<dbReference type="GO" id="GO:0045717">
    <property type="term" value="P:negative regulation of fatty acid biosynthetic process"/>
    <property type="evidence" value="ECO:0007669"/>
    <property type="project" value="UniProtKB-ARBA"/>
</dbReference>
<dbReference type="AlphaFoldDB" id="A0A1G8HA54"/>
<evidence type="ECO:0000256" key="12">
    <source>
        <dbReference type="SAM" id="Phobius"/>
    </source>
</evidence>
<dbReference type="PROSITE" id="PS00108">
    <property type="entry name" value="PROTEIN_KINASE_ST"/>
    <property type="match status" value="1"/>
</dbReference>
<protein>
    <recommendedName>
        <fullName evidence="1">non-specific serine/threonine protein kinase</fullName>
        <ecNumber evidence="1">2.7.11.1</ecNumber>
    </recommendedName>
</protein>
<feature type="region of interest" description="Disordered" evidence="11">
    <location>
        <begin position="303"/>
        <end position="362"/>
    </location>
</feature>
<dbReference type="InterPro" id="IPR000719">
    <property type="entry name" value="Prot_kinase_dom"/>
</dbReference>
<dbReference type="GO" id="GO:0004674">
    <property type="term" value="F:protein serine/threonine kinase activity"/>
    <property type="evidence" value="ECO:0007669"/>
    <property type="project" value="UniProtKB-KW"/>
</dbReference>
<dbReference type="Pfam" id="PF03793">
    <property type="entry name" value="PASTA"/>
    <property type="match status" value="1"/>
</dbReference>
<dbReference type="PROSITE" id="PS00107">
    <property type="entry name" value="PROTEIN_KINASE_ATP"/>
    <property type="match status" value="1"/>
</dbReference>
<keyword evidence="2 15" id="KW-0723">Serine/threonine-protein kinase</keyword>
<evidence type="ECO:0000256" key="10">
    <source>
        <dbReference type="PROSITE-ProRule" id="PRU10141"/>
    </source>
</evidence>
<feature type="domain" description="Protein kinase" evidence="13">
    <location>
        <begin position="12"/>
        <end position="275"/>
    </location>
</feature>
<dbReference type="Proteomes" id="UP000198923">
    <property type="component" value="Unassembled WGS sequence"/>
</dbReference>
<dbReference type="CDD" id="cd06577">
    <property type="entry name" value="PASTA_pknB"/>
    <property type="match status" value="1"/>
</dbReference>
<dbReference type="EC" id="2.7.11.1" evidence="1"/>
<feature type="compositionally biased region" description="Pro residues" evidence="11">
    <location>
        <begin position="437"/>
        <end position="449"/>
    </location>
</feature>
<feature type="binding site" evidence="10">
    <location>
        <position position="41"/>
    </location>
    <ligand>
        <name>ATP</name>
        <dbReference type="ChEBI" id="CHEBI:30616"/>
    </ligand>
</feature>
<feature type="region of interest" description="Disordered" evidence="11">
    <location>
        <begin position="405"/>
        <end position="479"/>
    </location>
</feature>
<reference evidence="15 16" key="1">
    <citation type="submission" date="2016-10" db="EMBL/GenBank/DDBJ databases">
        <authorList>
            <person name="de Groot N.N."/>
        </authorList>
    </citation>
    <scope>NUCLEOTIDE SEQUENCE [LARGE SCALE GENOMIC DNA]</scope>
    <source>
        <strain evidence="15 16">CPCC 201354</strain>
    </source>
</reference>
<evidence type="ECO:0000256" key="7">
    <source>
        <dbReference type="ARBA" id="ARBA00022840"/>
    </source>
</evidence>
<evidence type="ECO:0000313" key="16">
    <source>
        <dbReference type="Proteomes" id="UP000198923"/>
    </source>
</evidence>
<dbReference type="InterPro" id="IPR005543">
    <property type="entry name" value="PASTA_dom"/>
</dbReference>
<dbReference type="GO" id="GO:0005524">
    <property type="term" value="F:ATP binding"/>
    <property type="evidence" value="ECO:0007669"/>
    <property type="project" value="UniProtKB-UniRule"/>
</dbReference>
<gene>
    <name evidence="15" type="ORF">SAMN05421505_13133</name>
</gene>
<dbReference type="EMBL" id="FNCN01000031">
    <property type="protein sequence ID" value="SDI03532.1"/>
    <property type="molecule type" value="Genomic_DNA"/>
</dbReference>
<feature type="compositionally biased region" description="Polar residues" evidence="11">
    <location>
        <begin position="466"/>
        <end position="476"/>
    </location>
</feature>
<dbReference type="SUPFAM" id="SSF56112">
    <property type="entry name" value="Protein kinase-like (PK-like)"/>
    <property type="match status" value="1"/>
</dbReference>
<keyword evidence="12" id="KW-0472">Membrane</keyword>
<feature type="compositionally biased region" description="Low complexity" evidence="11">
    <location>
        <begin position="450"/>
        <end position="465"/>
    </location>
</feature>
<dbReference type="Gene3D" id="3.30.200.20">
    <property type="entry name" value="Phosphorylase Kinase, domain 1"/>
    <property type="match status" value="1"/>
</dbReference>